<sequence length="540" mass="61992">MASDKPSQEDRNGTEEQKRSKLAKEDVKIDCTIQRAMHLPHLPWEILHLIFLRTVAPGWLIMPDRRYLSAWNVNTRAKLHLINVCRDWYEAGIELLYEEIAINSIGQLCALASTLRTHSSLADKVASLHLSFYIHDTTVYRRIYDSLPSLCPNLVKLGFSEFFSCPGMPPYLPSLHSLTHLELHSCSFVLFAGSIDIVAANLVSLSVYGHNSDTNDREDETTVEVQFPRLQVLRCRLDTDGLTFITERCKFPALKTFLGEPPSIFDMYNYTGNIFRHILIFIQHHGQRLTTLFLYYFAYDVKLQENAPFMAKVLAELVHLRHLIIPPFFDILVPQVLWLDCYFVWQQTRHAQILPLLSADERKNLFPNLQRFRCIDPGPLELPLIYVLLPPTLEDECHFSFPGIDIKCDARSMTGMSTAIREVKDDEEDLDFSSGSASECESYEPPPDSEESDWSDESEWASASFENSAQEAEVSNDSKRETESFEGSKPRETESSNDTKRETESLEGSKPRETESSEELEWKADEEQCLKLWRKARFAS</sequence>
<feature type="compositionally biased region" description="Basic and acidic residues" evidence="1">
    <location>
        <begin position="476"/>
        <end position="525"/>
    </location>
</feature>
<evidence type="ECO:0000256" key="1">
    <source>
        <dbReference type="SAM" id="MobiDB-lite"/>
    </source>
</evidence>
<dbReference type="AlphaFoldDB" id="A0AA38NZ74"/>
<protein>
    <recommendedName>
        <fullName evidence="4">F-box domain-containing protein</fullName>
    </recommendedName>
</protein>
<organism evidence="2 3">
    <name type="scientific">Lentinula raphanica</name>
    <dbReference type="NCBI Taxonomy" id="153919"/>
    <lineage>
        <taxon>Eukaryota</taxon>
        <taxon>Fungi</taxon>
        <taxon>Dikarya</taxon>
        <taxon>Basidiomycota</taxon>
        <taxon>Agaricomycotina</taxon>
        <taxon>Agaricomycetes</taxon>
        <taxon>Agaricomycetidae</taxon>
        <taxon>Agaricales</taxon>
        <taxon>Marasmiineae</taxon>
        <taxon>Omphalotaceae</taxon>
        <taxon>Lentinula</taxon>
    </lineage>
</organism>
<proteinExistence type="predicted"/>
<keyword evidence="3" id="KW-1185">Reference proteome</keyword>
<dbReference type="EMBL" id="MU806761">
    <property type="protein sequence ID" value="KAJ3833143.1"/>
    <property type="molecule type" value="Genomic_DNA"/>
</dbReference>
<feature type="region of interest" description="Disordered" evidence="1">
    <location>
        <begin position="421"/>
        <end position="525"/>
    </location>
</feature>
<dbReference type="InterPro" id="IPR032675">
    <property type="entry name" value="LRR_dom_sf"/>
</dbReference>
<reference evidence="2" key="1">
    <citation type="submission" date="2022-08" db="EMBL/GenBank/DDBJ databases">
        <authorList>
            <consortium name="DOE Joint Genome Institute"/>
            <person name="Min B."/>
            <person name="Riley R."/>
            <person name="Sierra-Patev S."/>
            <person name="Naranjo-Ortiz M."/>
            <person name="Looney B."/>
            <person name="Konkel Z."/>
            <person name="Slot J.C."/>
            <person name="Sakamoto Y."/>
            <person name="Steenwyk J.L."/>
            <person name="Rokas A."/>
            <person name="Carro J."/>
            <person name="Camarero S."/>
            <person name="Ferreira P."/>
            <person name="Molpeceres G."/>
            <person name="Ruiz-Duenas F.J."/>
            <person name="Serrano A."/>
            <person name="Henrissat B."/>
            <person name="Drula E."/>
            <person name="Hughes K.W."/>
            <person name="Mata J.L."/>
            <person name="Ishikawa N.K."/>
            <person name="Vargas-Isla R."/>
            <person name="Ushijima S."/>
            <person name="Smith C.A."/>
            <person name="Ahrendt S."/>
            <person name="Andreopoulos W."/>
            <person name="He G."/>
            <person name="Labutti K."/>
            <person name="Lipzen A."/>
            <person name="Ng V."/>
            <person name="Sandor L."/>
            <person name="Barry K."/>
            <person name="Martinez A.T."/>
            <person name="Xiao Y."/>
            <person name="Gibbons J.G."/>
            <person name="Terashima K."/>
            <person name="Hibbett D.S."/>
            <person name="Grigoriev I.V."/>
        </authorList>
    </citation>
    <scope>NUCLEOTIDE SEQUENCE</scope>
    <source>
        <strain evidence="2">TFB9207</strain>
    </source>
</reference>
<dbReference type="Gene3D" id="3.80.10.10">
    <property type="entry name" value="Ribonuclease Inhibitor"/>
    <property type="match status" value="1"/>
</dbReference>
<feature type="compositionally biased region" description="Acidic residues" evidence="1">
    <location>
        <begin position="447"/>
        <end position="459"/>
    </location>
</feature>
<feature type="region of interest" description="Disordered" evidence="1">
    <location>
        <begin position="1"/>
        <end position="21"/>
    </location>
</feature>
<name>A0AA38NZ74_9AGAR</name>
<dbReference type="SUPFAM" id="SSF52047">
    <property type="entry name" value="RNI-like"/>
    <property type="match status" value="1"/>
</dbReference>
<dbReference type="Proteomes" id="UP001163846">
    <property type="component" value="Unassembled WGS sequence"/>
</dbReference>
<accession>A0AA38NZ74</accession>
<evidence type="ECO:0000313" key="2">
    <source>
        <dbReference type="EMBL" id="KAJ3833143.1"/>
    </source>
</evidence>
<comment type="caution">
    <text evidence="2">The sequence shown here is derived from an EMBL/GenBank/DDBJ whole genome shotgun (WGS) entry which is preliminary data.</text>
</comment>
<evidence type="ECO:0000313" key="3">
    <source>
        <dbReference type="Proteomes" id="UP001163846"/>
    </source>
</evidence>
<evidence type="ECO:0008006" key="4">
    <source>
        <dbReference type="Google" id="ProtNLM"/>
    </source>
</evidence>
<gene>
    <name evidence="2" type="ORF">F5878DRAFT_646185</name>
</gene>